<evidence type="ECO:0000313" key="2">
    <source>
        <dbReference type="EMBL" id="MEV5506002.1"/>
    </source>
</evidence>
<proteinExistence type="predicted"/>
<name>A0ABV3JT10_STRON</name>
<reference evidence="2 3" key="1">
    <citation type="submission" date="2024-06" db="EMBL/GenBank/DDBJ databases">
        <title>The Natural Products Discovery Center: Release of the First 8490 Sequenced Strains for Exploring Actinobacteria Biosynthetic Diversity.</title>
        <authorList>
            <person name="Kalkreuter E."/>
            <person name="Kautsar S.A."/>
            <person name="Yang D."/>
            <person name="Bader C.D."/>
            <person name="Teijaro C.N."/>
            <person name="Fluegel L."/>
            <person name="Davis C.M."/>
            <person name="Simpson J.R."/>
            <person name="Lauterbach L."/>
            <person name="Steele A.D."/>
            <person name="Gui C."/>
            <person name="Meng S."/>
            <person name="Li G."/>
            <person name="Viehrig K."/>
            <person name="Ye F."/>
            <person name="Su P."/>
            <person name="Kiefer A.F."/>
            <person name="Nichols A."/>
            <person name="Cepeda A.J."/>
            <person name="Yan W."/>
            <person name="Fan B."/>
            <person name="Jiang Y."/>
            <person name="Adhikari A."/>
            <person name="Zheng C.-J."/>
            <person name="Schuster L."/>
            <person name="Cowan T.M."/>
            <person name="Smanski M.J."/>
            <person name="Chevrette M.G."/>
            <person name="De Carvalho L.P.S."/>
            <person name="Shen B."/>
        </authorList>
    </citation>
    <scope>NUCLEOTIDE SEQUENCE [LARGE SCALE GENOMIC DNA]</scope>
    <source>
        <strain evidence="2 3">NPDC052347</strain>
    </source>
</reference>
<dbReference type="Pfam" id="PF19054">
    <property type="entry name" value="DUF5753"/>
    <property type="match status" value="1"/>
</dbReference>
<evidence type="ECO:0000313" key="3">
    <source>
        <dbReference type="Proteomes" id="UP001552594"/>
    </source>
</evidence>
<gene>
    <name evidence="2" type="ORF">AB0L16_05915</name>
</gene>
<dbReference type="InterPro" id="IPR001387">
    <property type="entry name" value="Cro/C1-type_HTH"/>
</dbReference>
<feature type="domain" description="HTH cro/C1-type" evidence="1">
    <location>
        <begin position="16"/>
        <end position="72"/>
    </location>
</feature>
<dbReference type="InterPro" id="IPR010982">
    <property type="entry name" value="Lambda_DNA-bd_dom_sf"/>
</dbReference>
<protein>
    <submittedName>
        <fullName evidence="2">Helix-turn-helix transcriptional regulator</fullName>
    </submittedName>
</protein>
<dbReference type="RefSeq" id="WP_109283178.1">
    <property type="nucleotide sequence ID" value="NZ_JBFAUK010000003.1"/>
</dbReference>
<dbReference type="CDD" id="cd00093">
    <property type="entry name" value="HTH_XRE"/>
    <property type="match status" value="1"/>
</dbReference>
<dbReference type="Pfam" id="PF13560">
    <property type="entry name" value="HTH_31"/>
    <property type="match status" value="1"/>
</dbReference>
<dbReference type="Gene3D" id="1.10.260.40">
    <property type="entry name" value="lambda repressor-like DNA-binding domains"/>
    <property type="match status" value="1"/>
</dbReference>
<comment type="caution">
    <text evidence="2">The sequence shown here is derived from an EMBL/GenBank/DDBJ whole genome shotgun (WGS) entry which is preliminary data.</text>
</comment>
<dbReference type="SMART" id="SM00530">
    <property type="entry name" value="HTH_XRE"/>
    <property type="match status" value="1"/>
</dbReference>
<dbReference type="PROSITE" id="PS50943">
    <property type="entry name" value="HTH_CROC1"/>
    <property type="match status" value="1"/>
</dbReference>
<dbReference type="Proteomes" id="UP001552594">
    <property type="component" value="Unassembled WGS sequence"/>
</dbReference>
<dbReference type="EMBL" id="JBFAUK010000003">
    <property type="protein sequence ID" value="MEV5506002.1"/>
    <property type="molecule type" value="Genomic_DNA"/>
</dbReference>
<keyword evidence="3" id="KW-1185">Reference proteome</keyword>
<dbReference type="SUPFAM" id="SSF47413">
    <property type="entry name" value="lambda repressor-like DNA-binding domains"/>
    <property type="match status" value="1"/>
</dbReference>
<dbReference type="InterPro" id="IPR043917">
    <property type="entry name" value="DUF5753"/>
</dbReference>
<sequence length="281" mass="31501">MTTDFQRGRIGLGARLRELRTEAGLTVRELAGRCGWAPSKISKLENGKQTATADDLAKWAQGCGRSKVADELQGRLRGLESSYRSWRRQLTAGHRPVQEALAVEYHRSSHMRAWEAAMVVGILQTAEYARHIFTGYTDLHQSVRDIDDAVRARVKRQEALYQPGKRYSIVMGEATLYARVCPPDVLAGQLDRLSGVAAGLDTLSLGIVPFSARLSIPPANGFWIYDERLVIVEDWHAELWLDDSENIALYRRVWETLNTSAVYGRMAHRLIARARAALDLA</sequence>
<organism evidence="2 3">
    <name type="scientific">Streptomyces orinoci</name>
    <name type="common">Streptoverticillium orinoci</name>
    <dbReference type="NCBI Taxonomy" id="67339"/>
    <lineage>
        <taxon>Bacteria</taxon>
        <taxon>Bacillati</taxon>
        <taxon>Actinomycetota</taxon>
        <taxon>Actinomycetes</taxon>
        <taxon>Kitasatosporales</taxon>
        <taxon>Streptomycetaceae</taxon>
        <taxon>Streptomyces</taxon>
    </lineage>
</organism>
<evidence type="ECO:0000259" key="1">
    <source>
        <dbReference type="PROSITE" id="PS50943"/>
    </source>
</evidence>
<accession>A0ABV3JT10</accession>